<sequence length="117" mass="13104">MSAQDTLGGGAALVLPEFDDPPADQGAALTFHWRETLRQTTAAGTARGYDLPRPEGWAAHRLVPWRVEFWHGHASRLHRRHPRTADGDGWTARRPHPRPALTDPGKTISWRDGEERS</sequence>
<comment type="similarity">
    <text evidence="1">Belongs to the pyridoxamine 5'-phosphate oxidase family.</text>
</comment>
<reference evidence="4 5" key="1">
    <citation type="submission" date="2018-03" db="EMBL/GenBank/DDBJ databases">
        <title>Genomic Encyclopedia of Archaeal and Bacterial Type Strains, Phase II (KMG-II): from individual species to whole genera.</title>
        <authorList>
            <person name="Goeker M."/>
        </authorList>
    </citation>
    <scope>NUCLEOTIDE SEQUENCE [LARGE SCALE GENOMIC DNA]</scope>
    <source>
        <strain evidence="4 5">DSM 44720</strain>
    </source>
</reference>
<feature type="domain" description="Pyridoxine 5'-phosphate oxidase dimerisation C-terminal" evidence="3">
    <location>
        <begin position="57"/>
        <end position="94"/>
    </location>
</feature>
<dbReference type="SUPFAM" id="SSF50475">
    <property type="entry name" value="FMN-binding split barrel"/>
    <property type="match status" value="1"/>
</dbReference>
<dbReference type="Pfam" id="PF10590">
    <property type="entry name" value="PNP_phzG_C"/>
    <property type="match status" value="1"/>
</dbReference>
<evidence type="ECO:0000259" key="3">
    <source>
        <dbReference type="Pfam" id="PF10590"/>
    </source>
</evidence>
<accession>A0A2T0T1Y9</accession>
<feature type="region of interest" description="Disordered" evidence="2">
    <location>
        <begin position="75"/>
        <end position="117"/>
    </location>
</feature>
<evidence type="ECO:0000256" key="2">
    <source>
        <dbReference type="SAM" id="MobiDB-lite"/>
    </source>
</evidence>
<comment type="caution">
    <text evidence="4">The sequence shown here is derived from an EMBL/GenBank/DDBJ whole genome shotgun (WGS) entry which is preliminary data.</text>
</comment>
<dbReference type="EMBL" id="PVTF01000007">
    <property type="protein sequence ID" value="PRY39676.1"/>
    <property type="molecule type" value="Genomic_DNA"/>
</dbReference>
<keyword evidence="5" id="KW-1185">Reference proteome</keyword>
<dbReference type="InterPro" id="IPR012349">
    <property type="entry name" value="Split_barrel_FMN-bd"/>
</dbReference>
<protein>
    <submittedName>
        <fullName evidence="4">Pyridoxine 5'-phosphate oxidase-like protein</fullName>
    </submittedName>
</protein>
<proteinExistence type="inferred from homology"/>
<dbReference type="RefSeq" id="WP_106189594.1">
    <property type="nucleotide sequence ID" value="NZ_PVTF01000007.1"/>
</dbReference>
<organism evidence="4 5">
    <name type="scientific">Umezawaea tangerina</name>
    <dbReference type="NCBI Taxonomy" id="84725"/>
    <lineage>
        <taxon>Bacteria</taxon>
        <taxon>Bacillati</taxon>
        <taxon>Actinomycetota</taxon>
        <taxon>Actinomycetes</taxon>
        <taxon>Pseudonocardiales</taxon>
        <taxon>Pseudonocardiaceae</taxon>
        <taxon>Umezawaea</taxon>
    </lineage>
</organism>
<name>A0A2T0T1Y9_9PSEU</name>
<dbReference type="AlphaFoldDB" id="A0A2T0T1Y9"/>
<dbReference type="Gene3D" id="2.30.110.10">
    <property type="entry name" value="Electron Transport, Fmn-binding Protein, Chain A"/>
    <property type="match status" value="1"/>
</dbReference>
<gene>
    <name evidence="4" type="ORF">CLV43_107263</name>
</gene>
<evidence type="ECO:0000313" key="5">
    <source>
        <dbReference type="Proteomes" id="UP000239494"/>
    </source>
</evidence>
<evidence type="ECO:0000313" key="4">
    <source>
        <dbReference type="EMBL" id="PRY39676.1"/>
    </source>
</evidence>
<evidence type="ECO:0000256" key="1">
    <source>
        <dbReference type="ARBA" id="ARBA00007301"/>
    </source>
</evidence>
<dbReference type="InterPro" id="IPR019576">
    <property type="entry name" value="Pyridoxamine_oxidase_dimer_C"/>
</dbReference>
<dbReference type="OrthoDB" id="9780392at2"/>
<dbReference type="Proteomes" id="UP000239494">
    <property type="component" value="Unassembled WGS sequence"/>
</dbReference>